<evidence type="ECO:0000313" key="2">
    <source>
        <dbReference type="EMBL" id="KAG0009598.1"/>
    </source>
</evidence>
<evidence type="ECO:0000313" key="3">
    <source>
        <dbReference type="Proteomes" id="UP000703661"/>
    </source>
</evidence>
<feature type="compositionally biased region" description="Polar residues" evidence="1">
    <location>
        <begin position="28"/>
        <end position="66"/>
    </location>
</feature>
<evidence type="ECO:0000256" key="1">
    <source>
        <dbReference type="SAM" id="MobiDB-lite"/>
    </source>
</evidence>
<dbReference type="Proteomes" id="UP000703661">
    <property type="component" value="Unassembled WGS sequence"/>
</dbReference>
<feature type="compositionally biased region" description="Low complexity" evidence="1">
    <location>
        <begin position="1"/>
        <end position="15"/>
    </location>
</feature>
<reference evidence="2" key="1">
    <citation type="journal article" date="2020" name="Fungal Divers.">
        <title>Resolving the Mortierellaceae phylogeny through synthesis of multi-gene phylogenetics and phylogenomics.</title>
        <authorList>
            <person name="Vandepol N."/>
            <person name="Liber J."/>
            <person name="Desiro A."/>
            <person name="Na H."/>
            <person name="Kennedy M."/>
            <person name="Barry K."/>
            <person name="Grigoriev I.V."/>
            <person name="Miller A.N."/>
            <person name="O'Donnell K."/>
            <person name="Stajich J.E."/>
            <person name="Bonito G."/>
        </authorList>
    </citation>
    <scope>NUCLEOTIDE SEQUENCE</scope>
    <source>
        <strain evidence="2">NRRL 2769</strain>
    </source>
</reference>
<sequence>MESSPSQPSTLPSTPEGYVYAGPVSDFLPSSKTNATTNESSADSNSTSEPECPATTTAPSSVTGSACTFEKKDSKDGEEYLIRVIEIPQPAGRYPPQKRVAVSYYHTKWYAFIN</sequence>
<dbReference type="AlphaFoldDB" id="A0A9P6MPY6"/>
<comment type="caution">
    <text evidence="2">The sequence shown here is derived from an EMBL/GenBank/DDBJ whole genome shotgun (WGS) entry which is preliminary data.</text>
</comment>
<gene>
    <name evidence="2" type="ORF">BGZ80_002234</name>
</gene>
<dbReference type="EMBL" id="JAAAID010001546">
    <property type="protein sequence ID" value="KAG0009598.1"/>
    <property type="molecule type" value="Genomic_DNA"/>
</dbReference>
<accession>A0A9P6MPY6</accession>
<feature type="non-terminal residue" evidence="2">
    <location>
        <position position="114"/>
    </location>
</feature>
<feature type="region of interest" description="Disordered" evidence="1">
    <location>
        <begin position="1"/>
        <end position="70"/>
    </location>
</feature>
<name>A0A9P6MPY6_9FUNG</name>
<keyword evidence="3" id="KW-1185">Reference proteome</keyword>
<protein>
    <submittedName>
        <fullName evidence="2">Uncharacterized protein</fullName>
    </submittedName>
</protein>
<proteinExistence type="predicted"/>
<organism evidence="2 3">
    <name type="scientific">Entomortierella chlamydospora</name>
    <dbReference type="NCBI Taxonomy" id="101097"/>
    <lineage>
        <taxon>Eukaryota</taxon>
        <taxon>Fungi</taxon>
        <taxon>Fungi incertae sedis</taxon>
        <taxon>Mucoromycota</taxon>
        <taxon>Mortierellomycotina</taxon>
        <taxon>Mortierellomycetes</taxon>
        <taxon>Mortierellales</taxon>
        <taxon>Mortierellaceae</taxon>
        <taxon>Entomortierella</taxon>
    </lineage>
</organism>